<reference evidence="1" key="2">
    <citation type="submission" date="2020-06" db="EMBL/GenBank/DDBJ databases">
        <authorList>
            <person name="Sheffer M."/>
        </authorList>
    </citation>
    <scope>NUCLEOTIDE SEQUENCE</scope>
</reference>
<protein>
    <submittedName>
        <fullName evidence="1">Hydroxysteroid dehydrogenase-like protein 2</fullName>
    </submittedName>
</protein>
<dbReference type="InterPro" id="IPR002347">
    <property type="entry name" value="SDR_fam"/>
</dbReference>
<comment type="caution">
    <text evidence="1">The sequence shown here is derived from an EMBL/GenBank/DDBJ whole genome shotgun (WGS) entry which is preliminary data.</text>
</comment>
<dbReference type="PANTHER" id="PTHR42808:SF3">
    <property type="entry name" value="HYDROXYSTEROID DEHYDROGENASE-LIKE PROTEIN 2"/>
    <property type="match status" value="1"/>
</dbReference>
<dbReference type="GO" id="GO:0005739">
    <property type="term" value="C:mitochondrion"/>
    <property type="evidence" value="ECO:0007669"/>
    <property type="project" value="TreeGrafter"/>
</dbReference>
<dbReference type="EMBL" id="JABXBU010000002">
    <property type="protein sequence ID" value="KAF8794367.1"/>
    <property type="molecule type" value="Genomic_DNA"/>
</dbReference>
<gene>
    <name evidence="1" type="ORF">HNY73_002355</name>
</gene>
<proteinExistence type="predicted"/>
<evidence type="ECO:0000313" key="1">
    <source>
        <dbReference type="EMBL" id="KAF8794367.1"/>
    </source>
</evidence>
<organism evidence="1 2">
    <name type="scientific">Argiope bruennichi</name>
    <name type="common">Wasp spider</name>
    <name type="synonym">Aranea bruennichi</name>
    <dbReference type="NCBI Taxonomy" id="94029"/>
    <lineage>
        <taxon>Eukaryota</taxon>
        <taxon>Metazoa</taxon>
        <taxon>Ecdysozoa</taxon>
        <taxon>Arthropoda</taxon>
        <taxon>Chelicerata</taxon>
        <taxon>Arachnida</taxon>
        <taxon>Araneae</taxon>
        <taxon>Araneomorphae</taxon>
        <taxon>Entelegynae</taxon>
        <taxon>Araneoidea</taxon>
        <taxon>Araneidae</taxon>
        <taxon>Argiope</taxon>
    </lineage>
</organism>
<keyword evidence="2" id="KW-1185">Reference proteome</keyword>
<sequence>MSKKGFTRIDTNRKTLQVYRYFVDLVSTVGSSKMALAGKTIFITGASRGIGKAIALRAAKDGANVVIAAKTTAPHPKLPGTIYTAAQEVEAAGGKCLPCVVDVRDEDQVLNAVNSAVDKFGGIDVLVNNASAIHLTGTVDTPMNVMI</sequence>
<evidence type="ECO:0000313" key="2">
    <source>
        <dbReference type="Proteomes" id="UP000807504"/>
    </source>
</evidence>
<dbReference type="Proteomes" id="UP000807504">
    <property type="component" value="Unassembled WGS sequence"/>
</dbReference>
<dbReference type="SUPFAM" id="SSF51735">
    <property type="entry name" value="NAD(P)-binding Rossmann-fold domains"/>
    <property type="match status" value="1"/>
</dbReference>
<dbReference type="AlphaFoldDB" id="A0A8T0FT86"/>
<dbReference type="PRINTS" id="PR00081">
    <property type="entry name" value="GDHRDH"/>
</dbReference>
<dbReference type="Pfam" id="PF00106">
    <property type="entry name" value="adh_short"/>
    <property type="match status" value="1"/>
</dbReference>
<dbReference type="PANTHER" id="PTHR42808">
    <property type="entry name" value="HYDROXYSTEROID DEHYDROGENASE-LIKE PROTEIN 2"/>
    <property type="match status" value="1"/>
</dbReference>
<name>A0A8T0FT86_ARGBR</name>
<dbReference type="InterPro" id="IPR036291">
    <property type="entry name" value="NAD(P)-bd_dom_sf"/>
</dbReference>
<accession>A0A8T0FT86</accession>
<reference evidence="1" key="1">
    <citation type="journal article" date="2020" name="bioRxiv">
        <title>Chromosome-level reference genome of the European wasp spider Argiope bruennichi: a resource for studies on range expansion and evolutionary adaptation.</title>
        <authorList>
            <person name="Sheffer M.M."/>
            <person name="Hoppe A."/>
            <person name="Krehenwinkel H."/>
            <person name="Uhl G."/>
            <person name="Kuss A.W."/>
            <person name="Jensen L."/>
            <person name="Jensen C."/>
            <person name="Gillespie R.G."/>
            <person name="Hoff K.J."/>
            <person name="Prost S."/>
        </authorList>
    </citation>
    <scope>NUCLEOTIDE SEQUENCE</scope>
</reference>
<dbReference type="Gene3D" id="3.40.50.720">
    <property type="entry name" value="NAD(P)-binding Rossmann-like Domain"/>
    <property type="match status" value="1"/>
</dbReference>
<dbReference type="InterPro" id="IPR051935">
    <property type="entry name" value="HSDL2"/>
</dbReference>